<reference evidence="2" key="1">
    <citation type="submission" date="2018-11" db="EMBL/GenBank/DDBJ databases">
        <title>Myxobolus squamalis genome and transcriptome.</title>
        <authorList>
            <person name="Yahalomi D."/>
            <person name="Atkinson S.D."/>
            <person name="Neuhof M."/>
            <person name="Chang E.S."/>
            <person name="Philippe H."/>
            <person name="Cartwright P."/>
            <person name="Bartholomew J.L."/>
            <person name="Huchon D."/>
        </authorList>
    </citation>
    <scope>NUCLEOTIDE SEQUENCE</scope>
    <source>
        <strain evidence="2">71B08</strain>
        <tissue evidence="2">Whole</tissue>
    </source>
</reference>
<dbReference type="PANTHER" id="PTHR43355:SF2">
    <property type="entry name" value="FLAVIN REDUCTASE (NADPH)"/>
    <property type="match status" value="1"/>
</dbReference>
<dbReference type="SUPFAM" id="SSF51735">
    <property type="entry name" value="NAD(P)-binding Rossmann-fold domains"/>
    <property type="match status" value="1"/>
</dbReference>
<sequence length="208" mass="24387">MKILLFGATGQLGRKFLDEALKNDHLVTAICRFPEKLNETKNPNLIVIKGDARNLDEIDEYFQDQDVVVSCLGEYRNPFSTLDLYSTFTRQVIDKIKKYEIKKIVVCSASGTVVSERRRASYFVQWIVFPLISSVLCDMQVMEELLKNSDVRYVVIRPTHLVDCKIFFKFSTLYGKLFSRRRFGSREWAFKNASFRFGRILREMFVEY</sequence>
<dbReference type="AlphaFoldDB" id="A0A6B2G5D3"/>
<evidence type="ECO:0000259" key="1">
    <source>
        <dbReference type="Pfam" id="PF13460"/>
    </source>
</evidence>
<evidence type="ECO:0000313" key="2">
    <source>
        <dbReference type="EMBL" id="NDJ96779.1"/>
    </source>
</evidence>
<dbReference type="GO" id="GO:0004074">
    <property type="term" value="F:biliverdin reductase [NAD(P)H] activity"/>
    <property type="evidence" value="ECO:0007669"/>
    <property type="project" value="TreeGrafter"/>
</dbReference>
<dbReference type="EMBL" id="GHBR01001604">
    <property type="protein sequence ID" value="NDJ96779.1"/>
    <property type="molecule type" value="Transcribed_RNA"/>
</dbReference>
<dbReference type="InterPro" id="IPR051606">
    <property type="entry name" value="Polyketide_Oxido-like"/>
</dbReference>
<dbReference type="GO" id="GO:0042602">
    <property type="term" value="F:riboflavin reductase (NADPH) activity"/>
    <property type="evidence" value="ECO:0007669"/>
    <property type="project" value="TreeGrafter"/>
</dbReference>
<dbReference type="InterPro" id="IPR036291">
    <property type="entry name" value="NAD(P)-bd_dom_sf"/>
</dbReference>
<protein>
    <submittedName>
        <fullName evidence="2">Flavin reductase (NADPH) (Trinotate prediction)</fullName>
    </submittedName>
</protein>
<feature type="domain" description="NAD(P)-binding" evidence="1">
    <location>
        <begin position="7"/>
        <end position="163"/>
    </location>
</feature>
<dbReference type="Gene3D" id="3.40.50.720">
    <property type="entry name" value="NAD(P)-binding Rossmann-like Domain"/>
    <property type="match status" value="1"/>
</dbReference>
<proteinExistence type="predicted"/>
<dbReference type="PANTHER" id="PTHR43355">
    <property type="entry name" value="FLAVIN REDUCTASE (NADPH)"/>
    <property type="match status" value="1"/>
</dbReference>
<dbReference type="InterPro" id="IPR016040">
    <property type="entry name" value="NAD(P)-bd_dom"/>
</dbReference>
<name>A0A6B2G5D3_MYXSQ</name>
<organism evidence="2">
    <name type="scientific">Myxobolus squamalis</name>
    <name type="common">Myxosporean</name>
    <dbReference type="NCBI Taxonomy" id="59785"/>
    <lineage>
        <taxon>Eukaryota</taxon>
        <taxon>Metazoa</taxon>
        <taxon>Cnidaria</taxon>
        <taxon>Myxozoa</taxon>
        <taxon>Myxosporea</taxon>
        <taxon>Bivalvulida</taxon>
        <taxon>Platysporina</taxon>
        <taxon>Myxobolidae</taxon>
        <taxon>Myxobolus</taxon>
    </lineage>
</organism>
<accession>A0A6B2G5D3</accession>
<dbReference type="Pfam" id="PF13460">
    <property type="entry name" value="NAD_binding_10"/>
    <property type="match status" value="1"/>
</dbReference>